<gene>
    <name evidence="1" type="ORF">BTMF_LOCUS12038</name>
</gene>
<keyword evidence="2" id="KW-1185">Reference proteome</keyword>
<accession>A0A0R3R202</accession>
<organism evidence="3">
    <name type="scientific">Brugia timori</name>
    <dbReference type="NCBI Taxonomy" id="42155"/>
    <lineage>
        <taxon>Eukaryota</taxon>
        <taxon>Metazoa</taxon>
        <taxon>Ecdysozoa</taxon>
        <taxon>Nematoda</taxon>
        <taxon>Chromadorea</taxon>
        <taxon>Rhabditida</taxon>
        <taxon>Spirurina</taxon>
        <taxon>Spiruromorpha</taxon>
        <taxon>Filarioidea</taxon>
        <taxon>Onchocercidae</taxon>
        <taxon>Brugia</taxon>
    </lineage>
</organism>
<protein>
    <submittedName>
        <fullName evidence="3">Transcriptional regulator</fullName>
    </submittedName>
</protein>
<dbReference type="WBParaSite" id="BTMF_0001404201-mRNA-1">
    <property type="protein sequence ID" value="BTMF_0001404201-mRNA-1"/>
    <property type="gene ID" value="BTMF_0001404201"/>
</dbReference>
<name>A0A0R3R202_9BILA</name>
<reference evidence="3" key="1">
    <citation type="submission" date="2017-02" db="UniProtKB">
        <authorList>
            <consortium name="WormBaseParasite"/>
        </authorList>
    </citation>
    <scope>IDENTIFICATION</scope>
</reference>
<reference evidence="1 2" key="2">
    <citation type="submission" date="2018-11" db="EMBL/GenBank/DDBJ databases">
        <authorList>
            <consortium name="Pathogen Informatics"/>
        </authorList>
    </citation>
    <scope>NUCLEOTIDE SEQUENCE [LARGE SCALE GENOMIC DNA]</scope>
</reference>
<dbReference type="EMBL" id="UZAG01018825">
    <property type="protein sequence ID" value="VDO41203.1"/>
    <property type="molecule type" value="Genomic_DNA"/>
</dbReference>
<dbReference type="AlphaFoldDB" id="A0A0R3R202"/>
<evidence type="ECO:0000313" key="2">
    <source>
        <dbReference type="Proteomes" id="UP000280834"/>
    </source>
</evidence>
<sequence length="33" mass="3921">MLAQLSLNMQIEEEILSEYRNIVLHLSTFIRTN</sequence>
<proteinExistence type="predicted"/>
<evidence type="ECO:0000313" key="1">
    <source>
        <dbReference type="EMBL" id="VDO41203.1"/>
    </source>
</evidence>
<evidence type="ECO:0000313" key="3">
    <source>
        <dbReference type="WBParaSite" id="BTMF_0001404201-mRNA-1"/>
    </source>
</evidence>
<dbReference type="Proteomes" id="UP000280834">
    <property type="component" value="Unassembled WGS sequence"/>
</dbReference>